<dbReference type="GO" id="GO:0032543">
    <property type="term" value="P:mitochondrial translation"/>
    <property type="evidence" value="ECO:0007669"/>
    <property type="project" value="TreeGrafter"/>
</dbReference>
<dbReference type="Proteomes" id="UP001152320">
    <property type="component" value="Chromosome 5"/>
</dbReference>
<dbReference type="PANTHER" id="PTHR43740:SF2">
    <property type="entry name" value="LEUCINE--TRNA LIGASE, MITOCHONDRIAL"/>
    <property type="match status" value="1"/>
</dbReference>
<dbReference type="InterPro" id="IPR014729">
    <property type="entry name" value="Rossmann-like_a/b/a_fold"/>
</dbReference>
<dbReference type="PANTHER" id="PTHR43740">
    <property type="entry name" value="LEUCYL-TRNA SYNTHETASE"/>
    <property type="match status" value="1"/>
</dbReference>
<dbReference type="AlphaFoldDB" id="A0A9Q1CAK8"/>
<dbReference type="Pfam" id="PF08264">
    <property type="entry name" value="Anticodon_1"/>
    <property type="match status" value="1"/>
</dbReference>
<evidence type="ECO:0000256" key="4">
    <source>
        <dbReference type="ARBA" id="ARBA00022490"/>
    </source>
</evidence>
<evidence type="ECO:0000256" key="12">
    <source>
        <dbReference type="RuleBase" id="RU363035"/>
    </source>
</evidence>
<dbReference type="GO" id="GO:0005739">
    <property type="term" value="C:mitochondrion"/>
    <property type="evidence" value="ECO:0007669"/>
    <property type="project" value="UniProtKB-SubCell"/>
</dbReference>
<evidence type="ECO:0000256" key="6">
    <source>
        <dbReference type="ARBA" id="ARBA00022741"/>
    </source>
</evidence>
<organism evidence="15 16">
    <name type="scientific">Holothuria leucospilota</name>
    <name type="common">Black long sea cucumber</name>
    <name type="synonym">Mertensiothuria leucospilota</name>
    <dbReference type="NCBI Taxonomy" id="206669"/>
    <lineage>
        <taxon>Eukaryota</taxon>
        <taxon>Metazoa</taxon>
        <taxon>Echinodermata</taxon>
        <taxon>Eleutherozoa</taxon>
        <taxon>Echinozoa</taxon>
        <taxon>Holothuroidea</taxon>
        <taxon>Aspidochirotacea</taxon>
        <taxon>Aspidochirotida</taxon>
        <taxon>Holothuriidae</taxon>
        <taxon>Holothuria</taxon>
    </lineage>
</organism>
<feature type="domain" description="Methionyl/Valyl/Leucyl/Isoleucyl-tRNA synthetase anticodon-binding" evidence="14">
    <location>
        <begin position="753"/>
        <end position="884"/>
    </location>
</feature>
<dbReference type="PRINTS" id="PR00985">
    <property type="entry name" value="TRNASYNTHLEU"/>
</dbReference>
<evidence type="ECO:0000256" key="8">
    <source>
        <dbReference type="ARBA" id="ARBA00022917"/>
    </source>
</evidence>
<evidence type="ECO:0000256" key="3">
    <source>
        <dbReference type="ARBA" id="ARBA00013164"/>
    </source>
</evidence>
<feature type="domain" description="Aminoacyl-tRNA synthetase class Ia" evidence="13">
    <location>
        <begin position="475"/>
        <end position="639"/>
    </location>
</feature>
<evidence type="ECO:0000256" key="2">
    <source>
        <dbReference type="ARBA" id="ARBA00005594"/>
    </source>
</evidence>
<evidence type="ECO:0000256" key="5">
    <source>
        <dbReference type="ARBA" id="ARBA00022598"/>
    </source>
</evidence>
<evidence type="ECO:0000256" key="7">
    <source>
        <dbReference type="ARBA" id="ARBA00022840"/>
    </source>
</evidence>
<keyword evidence="6 12" id="KW-0547">Nucleotide-binding</keyword>
<dbReference type="InterPro" id="IPR002300">
    <property type="entry name" value="aa-tRNA-synth_Ia"/>
</dbReference>
<feature type="domain" description="Aminoacyl-tRNA synthetase class Ia" evidence="13">
    <location>
        <begin position="59"/>
        <end position="297"/>
    </location>
</feature>
<dbReference type="CDD" id="cd07958">
    <property type="entry name" value="Anticodon_Ia_Leu_BEm"/>
    <property type="match status" value="1"/>
</dbReference>
<dbReference type="Pfam" id="PF00133">
    <property type="entry name" value="tRNA-synt_1"/>
    <property type="match status" value="2"/>
</dbReference>
<dbReference type="FunFam" id="3.40.50.620:FF:000060">
    <property type="entry name" value="Leucine--tRNA ligase"/>
    <property type="match status" value="1"/>
</dbReference>
<comment type="subcellular location">
    <subcellularLocation>
        <location evidence="1">Mitochondrion</location>
    </subcellularLocation>
</comment>
<dbReference type="EC" id="6.1.1.4" evidence="3"/>
<dbReference type="SUPFAM" id="SSF52374">
    <property type="entry name" value="Nucleotidylyl transferase"/>
    <property type="match status" value="1"/>
</dbReference>
<keyword evidence="9 12" id="KW-0030">Aminoacyl-tRNA synthetase</keyword>
<dbReference type="FunFam" id="3.40.50.620:FF:000100">
    <property type="entry name" value="probable leucine--tRNA ligase, mitochondrial"/>
    <property type="match status" value="1"/>
</dbReference>
<keyword evidence="16" id="KW-1185">Reference proteome</keyword>
<dbReference type="OrthoDB" id="15954at2759"/>
<dbReference type="Gene3D" id="3.40.50.620">
    <property type="entry name" value="HUPs"/>
    <property type="match status" value="2"/>
</dbReference>
<evidence type="ECO:0000313" key="16">
    <source>
        <dbReference type="Proteomes" id="UP001152320"/>
    </source>
</evidence>
<evidence type="ECO:0000259" key="13">
    <source>
        <dbReference type="Pfam" id="PF00133"/>
    </source>
</evidence>
<keyword evidence="7 12" id="KW-0067">ATP-binding</keyword>
<evidence type="ECO:0000256" key="9">
    <source>
        <dbReference type="ARBA" id="ARBA00023146"/>
    </source>
</evidence>
<keyword evidence="4" id="KW-0963">Cytoplasm</keyword>
<dbReference type="GO" id="GO:0004823">
    <property type="term" value="F:leucine-tRNA ligase activity"/>
    <property type="evidence" value="ECO:0007669"/>
    <property type="project" value="UniProtKB-EC"/>
</dbReference>
<dbReference type="PROSITE" id="PS00178">
    <property type="entry name" value="AA_TRNA_LIGASE_I"/>
    <property type="match status" value="1"/>
</dbReference>
<dbReference type="NCBIfam" id="TIGR00396">
    <property type="entry name" value="leuS_bact"/>
    <property type="match status" value="1"/>
</dbReference>
<dbReference type="CDD" id="cd00812">
    <property type="entry name" value="LeuRS_core"/>
    <property type="match status" value="1"/>
</dbReference>
<keyword evidence="5 12" id="KW-0436">Ligase</keyword>
<evidence type="ECO:0000256" key="10">
    <source>
        <dbReference type="ARBA" id="ARBA00030520"/>
    </source>
</evidence>
<dbReference type="InterPro" id="IPR009008">
    <property type="entry name" value="Val/Leu/Ile-tRNA-synth_edit"/>
</dbReference>
<keyword evidence="8 12" id="KW-0648">Protein biosynthesis</keyword>
<evidence type="ECO:0000256" key="1">
    <source>
        <dbReference type="ARBA" id="ARBA00004173"/>
    </source>
</evidence>
<proteinExistence type="inferred from homology"/>
<dbReference type="InterPro" id="IPR001412">
    <property type="entry name" value="aa-tRNA-synth_I_CS"/>
</dbReference>
<comment type="similarity">
    <text evidence="2 12">Belongs to the class-I aminoacyl-tRNA synthetase family.</text>
</comment>
<dbReference type="SUPFAM" id="SSF50677">
    <property type="entry name" value="ValRS/IleRS/LeuRS editing domain"/>
    <property type="match status" value="1"/>
</dbReference>
<dbReference type="InterPro" id="IPR002302">
    <property type="entry name" value="Leu-tRNA-ligase"/>
</dbReference>
<gene>
    <name evidence="15" type="ORF">HOLleu_11892</name>
</gene>
<comment type="catalytic activity">
    <reaction evidence="11">
        <text>tRNA(Leu) + L-leucine + ATP = L-leucyl-tRNA(Leu) + AMP + diphosphate</text>
        <dbReference type="Rhea" id="RHEA:11688"/>
        <dbReference type="Rhea" id="RHEA-COMP:9613"/>
        <dbReference type="Rhea" id="RHEA-COMP:9622"/>
        <dbReference type="ChEBI" id="CHEBI:30616"/>
        <dbReference type="ChEBI" id="CHEBI:33019"/>
        <dbReference type="ChEBI" id="CHEBI:57427"/>
        <dbReference type="ChEBI" id="CHEBI:78442"/>
        <dbReference type="ChEBI" id="CHEBI:78494"/>
        <dbReference type="ChEBI" id="CHEBI:456215"/>
        <dbReference type="EC" id="6.1.1.4"/>
    </reaction>
</comment>
<dbReference type="GO" id="GO:0005524">
    <property type="term" value="F:ATP binding"/>
    <property type="evidence" value="ECO:0007669"/>
    <property type="project" value="UniProtKB-KW"/>
</dbReference>
<name>A0A9Q1CAK8_HOLLE</name>
<sequence length="930" mass="107265">MAWNVVFRFPFKHICCHRRASRPRLSSLRPNNIHRRQLMVEGLWEPELSSDTLKRVEKFWLTEIKQRNEKLQLKKSKKEKFYVLSMFPYPSGRLHMGHVRVYTISDTIAHFHRMNGKEVLHPMGWDAFGLPAENAAIERNLKPDDWTYSNISYMRKQLKDLATTFNWEREVTTCSPEYYRWTQFIFLQLFKAGLAYQKEAMVNWDPVDQTVLANEQVSVVRIKYENISQCLSKYLVIEVDENGCSWRSGAKVQQRLLRQWFLRMTHFSKSLQDGLKDLPEWPSSIKTMQDNWIGDCQGCVFDFKMELSDKNIEPHLSVHTSFPELIYGAAFIVLSPLHTLLKKEDFITQLDPTVQEKLHHLESEEIDIDLGIYAINPVSGAKVPIFASSSIHLEENVEEHLGIPSASLEDTSFAARHQLCFEKVLEPSEDDSEDNKTVVLNSGKFTGMSCLDTREAVMKLAREQKFGGHQTSARQYDWLISRQRYWGTPIPVIHCPKCKVVPVPEEQLPVILPKLDSLTSKGVSPLTEVKEWYNVPCPKCNSAAVRETDTMDTFVDSTWYFLRYTDASNSYEIFSKDKCDWLMPVDLYIGGKEHAILHLLYARFIHQFLHQQGMVACKEPFKRLLVQGLVMGQSYKTVSSGKYLQKSEVDFSGPEPVSKSNGEKLEVKWEKMSKSKYNGVDPEESIAEFGVDTVRLFILSGIPPEHNMPWNVDAIPGVIRWKKRMWSLVTNFRDVRSRHKEEKIREDFPKDEKKLNEQMNFTIKEVSHQYTTDFMLSVAISRLMTFTNTLRGCSDALVASSPVYEQALCNLCIMVAPMAPLMASEMWQGLAKMDTHLTEMAWDKGVLEQAWPKAGEIEEEEKSHVTLIIKINNTSIGNIDLPKELLKDEDQLKRFILQSTIGKSHLDNQIIIKRTIIAPKVPLVNFLINS</sequence>
<dbReference type="InterPro" id="IPR013155">
    <property type="entry name" value="M/V/L/I-tRNA-synth_anticd-bd"/>
</dbReference>
<dbReference type="FunFam" id="1.10.730.10:FF:000011">
    <property type="entry name" value="Leucine--tRNA ligase chloroplastic/mitochondrial"/>
    <property type="match status" value="1"/>
</dbReference>
<dbReference type="GO" id="GO:0002161">
    <property type="term" value="F:aminoacyl-tRNA deacylase activity"/>
    <property type="evidence" value="ECO:0007669"/>
    <property type="project" value="InterPro"/>
</dbReference>
<evidence type="ECO:0000256" key="11">
    <source>
        <dbReference type="ARBA" id="ARBA00047469"/>
    </source>
</evidence>
<dbReference type="EMBL" id="JAIZAY010000005">
    <property type="protein sequence ID" value="KAJ8041154.1"/>
    <property type="molecule type" value="Genomic_DNA"/>
</dbReference>
<reference evidence="15" key="1">
    <citation type="submission" date="2021-10" db="EMBL/GenBank/DDBJ databases">
        <title>Tropical sea cucumber genome reveals ecological adaptation and Cuvierian tubules defense mechanism.</title>
        <authorList>
            <person name="Chen T."/>
        </authorList>
    </citation>
    <scope>NUCLEOTIDE SEQUENCE</scope>
    <source>
        <strain evidence="15">Nanhai2018</strain>
        <tissue evidence="15">Muscle</tissue>
    </source>
</reference>
<evidence type="ECO:0000313" key="15">
    <source>
        <dbReference type="EMBL" id="KAJ8041154.1"/>
    </source>
</evidence>
<comment type="caution">
    <text evidence="15">The sequence shown here is derived from an EMBL/GenBank/DDBJ whole genome shotgun (WGS) entry which is preliminary data.</text>
</comment>
<evidence type="ECO:0000259" key="14">
    <source>
        <dbReference type="Pfam" id="PF08264"/>
    </source>
</evidence>
<dbReference type="Gene3D" id="1.10.730.10">
    <property type="entry name" value="Isoleucyl-tRNA Synthetase, Domain 1"/>
    <property type="match status" value="1"/>
</dbReference>
<protein>
    <recommendedName>
        <fullName evidence="3">leucine--tRNA ligase</fullName>
        <ecNumber evidence="3">6.1.1.4</ecNumber>
    </recommendedName>
    <alternativeName>
        <fullName evidence="10">Leucyl-tRNA synthetase</fullName>
    </alternativeName>
</protein>
<dbReference type="InterPro" id="IPR009080">
    <property type="entry name" value="tRNAsynth_Ia_anticodon-bd"/>
</dbReference>
<accession>A0A9Q1CAK8</accession>
<dbReference type="SUPFAM" id="SSF47323">
    <property type="entry name" value="Anticodon-binding domain of a subclass of class I aminoacyl-tRNA synthetases"/>
    <property type="match status" value="1"/>
</dbReference>
<dbReference type="GO" id="GO:0006429">
    <property type="term" value="P:leucyl-tRNA aminoacylation"/>
    <property type="evidence" value="ECO:0007669"/>
    <property type="project" value="InterPro"/>
</dbReference>